<organism evidence="2 3">
    <name type="scientific">Methylomarinum roseum</name>
    <dbReference type="NCBI Taxonomy" id="3067653"/>
    <lineage>
        <taxon>Bacteria</taxon>
        <taxon>Pseudomonadati</taxon>
        <taxon>Pseudomonadota</taxon>
        <taxon>Gammaproteobacteria</taxon>
        <taxon>Methylococcales</taxon>
        <taxon>Methylococcaceae</taxon>
        <taxon>Methylomarinum</taxon>
    </lineage>
</organism>
<dbReference type="AlphaFoldDB" id="A0AAU7NQC2"/>
<dbReference type="InterPro" id="IPR000073">
    <property type="entry name" value="AB_hydrolase_1"/>
</dbReference>
<dbReference type="Proteomes" id="UP001225378">
    <property type="component" value="Chromosome"/>
</dbReference>
<dbReference type="KEGG" id="mech:Q9L42_012360"/>
<gene>
    <name evidence="2" type="ORF">Q9L42_012360</name>
</gene>
<dbReference type="Pfam" id="PF12146">
    <property type="entry name" value="Hydrolase_4"/>
    <property type="match status" value="1"/>
</dbReference>
<protein>
    <submittedName>
        <fullName evidence="2">Lysophospholipase</fullName>
    </submittedName>
</protein>
<dbReference type="PROSITE" id="PS51257">
    <property type="entry name" value="PROKAR_LIPOPROTEIN"/>
    <property type="match status" value="1"/>
</dbReference>
<dbReference type="PANTHER" id="PTHR11614">
    <property type="entry name" value="PHOSPHOLIPASE-RELATED"/>
    <property type="match status" value="1"/>
</dbReference>
<evidence type="ECO:0000313" key="3">
    <source>
        <dbReference type="Proteomes" id="UP001225378"/>
    </source>
</evidence>
<proteinExistence type="predicted"/>
<evidence type="ECO:0000259" key="1">
    <source>
        <dbReference type="Pfam" id="PF12146"/>
    </source>
</evidence>
<feature type="domain" description="Serine aminopeptidase S33" evidence="1">
    <location>
        <begin position="57"/>
        <end position="293"/>
    </location>
</feature>
<dbReference type="InterPro" id="IPR022742">
    <property type="entry name" value="Hydrolase_4"/>
</dbReference>
<dbReference type="InterPro" id="IPR029058">
    <property type="entry name" value="AB_hydrolase_fold"/>
</dbReference>
<dbReference type="PRINTS" id="PR00111">
    <property type="entry name" value="ABHYDROLASE"/>
</dbReference>
<accession>A0AAU7NQC2</accession>
<dbReference type="RefSeq" id="WP_349431154.1">
    <property type="nucleotide sequence ID" value="NZ_CP157743.1"/>
</dbReference>
<reference evidence="2 3" key="1">
    <citation type="journal article" date="2024" name="Microbiology">
        <title>Methylomarinum rosea sp. nov., a novel halophilic methanotrophic bacterium from the hypersaline Lake Elton.</title>
        <authorList>
            <person name="Suleimanov R.Z."/>
            <person name="Oshkin I.Y."/>
            <person name="Danilova O.V."/>
            <person name="Suzina N.E."/>
            <person name="Dedysh S.N."/>
        </authorList>
    </citation>
    <scope>NUCLEOTIDE SEQUENCE [LARGE SCALE GENOMIC DNA]</scope>
    <source>
        <strain evidence="2 3">Ch1-1</strain>
    </source>
</reference>
<keyword evidence="3" id="KW-1185">Reference proteome</keyword>
<dbReference type="Gene3D" id="3.40.50.1820">
    <property type="entry name" value="alpha/beta hydrolase"/>
    <property type="match status" value="1"/>
</dbReference>
<evidence type="ECO:0000313" key="2">
    <source>
        <dbReference type="EMBL" id="XBS19158.1"/>
    </source>
</evidence>
<sequence length="335" mass="37594">MKIKVACPLFLLLIVYGCTPVVIKPGPDVGHGYLTEHAFVTEDGVKLALRSWQANDIEAVLIALHGFNDYRNFFDKPGDYFARRNITSYAYDQRGFGESPKRGYWSGIETYCEDLATFVNLIKARHPDTPVYLLGESMGGAVIINTMTRSIKPRVNGIILAAPAVWGRKTMPWYQTALLWSLSHSLPWLTLTGEDLEITPSDNIEMLKALGQDPLVIKKTRVDAIYGLTNLMDQALDNAELLNVDTLILYGEKDEIIPRQPTYLFLRNLLSADPSDKTIAFYQDGYHMLLRDLQAPVLWRDIAAWIESSTIPLPSGADKRAQQMLNINTLSLSSN</sequence>
<dbReference type="EMBL" id="CP157743">
    <property type="protein sequence ID" value="XBS19158.1"/>
    <property type="molecule type" value="Genomic_DNA"/>
</dbReference>
<name>A0AAU7NQC2_9GAMM</name>
<dbReference type="InterPro" id="IPR051044">
    <property type="entry name" value="MAG_DAG_Lipase"/>
</dbReference>
<dbReference type="SUPFAM" id="SSF53474">
    <property type="entry name" value="alpha/beta-Hydrolases"/>
    <property type="match status" value="1"/>
</dbReference>